<accession>A0A0A8Z5B1</accession>
<proteinExistence type="predicted"/>
<evidence type="ECO:0000313" key="1">
    <source>
        <dbReference type="EMBL" id="JAD30027.1"/>
    </source>
</evidence>
<organism evidence="1">
    <name type="scientific">Arundo donax</name>
    <name type="common">Giant reed</name>
    <name type="synonym">Donax arundinaceus</name>
    <dbReference type="NCBI Taxonomy" id="35708"/>
    <lineage>
        <taxon>Eukaryota</taxon>
        <taxon>Viridiplantae</taxon>
        <taxon>Streptophyta</taxon>
        <taxon>Embryophyta</taxon>
        <taxon>Tracheophyta</taxon>
        <taxon>Spermatophyta</taxon>
        <taxon>Magnoliopsida</taxon>
        <taxon>Liliopsida</taxon>
        <taxon>Poales</taxon>
        <taxon>Poaceae</taxon>
        <taxon>PACMAD clade</taxon>
        <taxon>Arundinoideae</taxon>
        <taxon>Arundineae</taxon>
        <taxon>Arundo</taxon>
    </lineage>
</organism>
<reference evidence="1" key="2">
    <citation type="journal article" date="2015" name="Data Brief">
        <title>Shoot transcriptome of the giant reed, Arundo donax.</title>
        <authorList>
            <person name="Barrero R.A."/>
            <person name="Guerrero F.D."/>
            <person name="Moolhuijzen P."/>
            <person name="Goolsby J.A."/>
            <person name="Tidwell J."/>
            <person name="Bellgard S.E."/>
            <person name="Bellgard M.I."/>
        </authorList>
    </citation>
    <scope>NUCLEOTIDE SEQUENCE</scope>
    <source>
        <tissue evidence="1">Shoot tissue taken approximately 20 cm above the soil surface</tissue>
    </source>
</reference>
<name>A0A0A8Z5B1_ARUDO</name>
<dbReference type="AlphaFoldDB" id="A0A0A8Z5B1"/>
<sequence>MRTASFLAESKIESFRVLPAEASAEAARWVMCSFRDGGRLAG</sequence>
<dbReference type="EMBL" id="GBRH01267868">
    <property type="protein sequence ID" value="JAD30027.1"/>
    <property type="molecule type" value="Transcribed_RNA"/>
</dbReference>
<reference evidence="1" key="1">
    <citation type="submission" date="2014-09" db="EMBL/GenBank/DDBJ databases">
        <authorList>
            <person name="Magalhaes I.L.F."/>
            <person name="Oliveira U."/>
            <person name="Santos F.R."/>
            <person name="Vidigal T.H.D.A."/>
            <person name="Brescovit A.D."/>
            <person name="Santos A.J."/>
        </authorList>
    </citation>
    <scope>NUCLEOTIDE SEQUENCE</scope>
    <source>
        <tissue evidence="1">Shoot tissue taken approximately 20 cm above the soil surface</tissue>
    </source>
</reference>
<protein>
    <submittedName>
        <fullName evidence="1">Uncharacterized protein</fullName>
    </submittedName>
</protein>